<evidence type="ECO:0000313" key="2">
    <source>
        <dbReference type="Proteomes" id="UP001178461"/>
    </source>
</evidence>
<gene>
    <name evidence="1" type="ORF">PODLI_1B001407</name>
</gene>
<protein>
    <submittedName>
        <fullName evidence="1">Uncharacterized protein</fullName>
    </submittedName>
</protein>
<accession>A0AA35PHY1</accession>
<evidence type="ECO:0000313" key="1">
    <source>
        <dbReference type="EMBL" id="CAI5789596.1"/>
    </source>
</evidence>
<proteinExistence type="predicted"/>
<dbReference type="Proteomes" id="UP001178461">
    <property type="component" value="Chromosome 13"/>
</dbReference>
<reference evidence="1" key="1">
    <citation type="submission" date="2022-12" db="EMBL/GenBank/DDBJ databases">
        <authorList>
            <person name="Alioto T."/>
            <person name="Alioto T."/>
            <person name="Gomez Garrido J."/>
        </authorList>
    </citation>
    <scope>NUCLEOTIDE SEQUENCE</scope>
</reference>
<dbReference type="EMBL" id="OX395138">
    <property type="protein sequence ID" value="CAI5789596.1"/>
    <property type="molecule type" value="Genomic_DNA"/>
</dbReference>
<organism evidence="1 2">
    <name type="scientific">Podarcis lilfordi</name>
    <name type="common">Lilford's wall lizard</name>
    <dbReference type="NCBI Taxonomy" id="74358"/>
    <lineage>
        <taxon>Eukaryota</taxon>
        <taxon>Metazoa</taxon>
        <taxon>Chordata</taxon>
        <taxon>Craniata</taxon>
        <taxon>Vertebrata</taxon>
        <taxon>Euteleostomi</taxon>
        <taxon>Lepidosauria</taxon>
        <taxon>Squamata</taxon>
        <taxon>Bifurcata</taxon>
        <taxon>Unidentata</taxon>
        <taxon>Episquamata</taxon>
        <taxon>Laterata</taxon>
        <taxon>Lacertibaenia</taxon>
        <taxon>Lacertidae</taxon>
        <taxon>Podarcis</taxon>
    </lineage>
</organism>
<sequence length="79" mass="8953">MRSKGGSWLGRGPFKTTCPQPYHCNAFSQDEATLRHVRQGYCFPSLWDHAFDHFRSQSLCGPFQVPILMVNSPEPDGEP</sequence>
<name>A0AA35PHY1_9SAUR</name>
<dbReference type="AlphaFoldDB" id="A0AA35PHY1"/>
<keyword evidence="2" id="KW-1185">Reference proteome</keyword>